<sequence length="68" mass="7640">MKKKFFNAKTYRNDAATELIVEDGKITEIGTNLSQCEKEIDLGGKLIMPPYVDPHLHLDYVSLLSGKT</sequence>
<evidence type="ECO:0000313" key="2">
    <source>
        <dbReference type="Proteomes" id="UP001182991"/>
    </source>
</evidence>
<reference evidence="2" key="1">
    <citation type="submission" date="2023-07" db="EMBL/GenBank/DDBJ databases">
        <title>Isolating and identifying novel microbial strains from the Mariana Trench.</title>
        <authorList>
            <person name="Fu H."/>
        </authorList>
    </citation>
    <scope>NUCLEOTIDE SEQUENCE [LARGE SCALE GENOMIC DNA]</scope>
    <source>
        <strain evidence="2">T-y2</strain>
    </source>
</reference>
<dbReference type="SUPFAM" id="SSF51338">
    <property type="entry name" value="Composite domain of metallo-dependent hydrolases"/>
    <property type="match status" value="1"/>
</dbReference>
<dbReference type="Proteomes" id="UP001182991">
    <property type="component" value="Unassembled WGS sequence"/>
</dbReference>
<dbReference type="InterPro" id="IPR011059">
    <property type="entry name" value="Metal-dep_hydrolase_composite"/>
</dbReference>
<dbReference type="RefSeq" id="WP_311400535.1">
    <property type="nucleotide sequence ID" value="NZ_JAVRBG010000002.1"/>
</dbReference>
<keyword evidence="2" id="KW-1185">Reference proteome</keyword>
<evidence type="ECO:0008006" key="3">
    <source>
        <dbReference type="Google" id="ProtNLM"/>
    </source>
</evidence>
<dbReference type="EMBL" id="JAVRBG010000002">
    <property type="protein sequence ID" value="MDT0293559.1"/>
    <property type="molecule type" value="Genomic_DNA"/>
</dbReference>
<name>A0ABU2KFV7_9FLAO</name>
<proteinExistence type="predicted"/>
<gene>
    <name evidence="1" type="ORF">RLT85_02820</name>
</gene>
<organism evidence="1 2">
    <name type="scientific">Mesonia ostreae</name>
    <dbReference type="NCBI Taxonomy" id="861110"/>
    <lineage>
        <taxon>Bacteria</taxon>
        <taxon>Pseudomonadati</taxon>
        <taxon>Bacteroidota</taxon>
        <taxon>Flavobacteriia</taxon>
        <taxon>Flavobacteriales</taxon>
        <taxon>Flavobacteriaceae</taxon>
        <taxon>Mesonia</taxon>
    </lineage>
</organism>
<comment type="caution">
    <text evidence="1">The sequence shown here is derived from an EMBL/GenBank/DDBJ whole genome shotgun (WGS) entry which is preliminary data.</text>
</comment>
<dbReference type="Gene3D" id="3.20.20.140">
    <property type="entry name" value="Metal-dependent hydrolases"/>
    <property type="match status" value="1"/>
</dbReference>
<evidence type="ECO:0000313" key="1">
    <source>
        <dbReference type="EMBL" id="MDT0293559.1"/>
    </source>
</evidence>
<accession>A0ABU2KFV7</accession>
<protein>
    <recommendedName>
        <fullName evidence="3">Cytosine deaminase</fullName>
    </recommendedName>
</protein>
<dbReference type="Gene3D" id="2.30.40.10">
    <property type="entry name" value="Urease, subunit C, domain 1"/>
    <property type="match status" value="1"/>
</dbReference>